<accession>A7SPG0</accession>
<evidence type="ECO:0000313" key="5">
    <source>
        <dbReference type="EMBL" id="EDO34400.1"/>
    </source>
</evidence>
<dbReference type="PANTHER" id="PTHR46205:SF3">
    <property type="entry name" value="LOQUACIOUS, ISOFORM B"/>
    <property type="match status" value="1"/>
</dbReference>
<evidence type="ECO:0000259" key="4">
    <source>
        <dbReference type="PROSITE" id="PS50137"/>
    </source>
</evidence>
<dbReference type="Pfam" id="PF00035">
    <property type="entry name" value="dsrm"/>
    <property type="match status" value="1"/>
</dbReference>
<dbReference type="HOGENOM" id="CLU_1171853_0_0_1"/>
<dbReference type="CDD" id="cd19875">
    <property type="entry name" value="DSRM_EIF2AK2-like"/>
    <property type="match status" value="1"/>
</dbReference>
<organism evidence="5 6">
    <name type="scientific">Nematostella vectensis</name>
    <name type="common">Starlet sea anemone</name>
    <dbReference type="NCBI Taxonomy" id="45351"/>
    <lineage>
        <taxon>Eukaryota</taxon>
        <taxon>Metazoa</taxon>
        <taxon>Cnidaria</taxon>
        <taxon>Anthozoa</taxon>
        <taxon>Hexacorallia</taxon>
        <taxon>Actiniaria</taxon>
        <taxon>Edwardsiidae</taxon>
        <taxon>Nematostella</taxon>
    </lineage>
</organism>
<feature type="compositionally biased region" description="Polar residues" evidence="3">
    <location>
        <begin position="133"/>
        <end position="145"/>
    </location>
</feature>
<evidence type="ECO:0000256" key="2">
    <source>
        <dbReference type="PROSITE-ProRule" id="PRU00266"/>
    </source>
</evidence>
<dbReference type="STRING" id="45351.A7SPG0"/>
<dbReference type="PANTHER" id="PTHR46205">
    <property type="entry name" value="LOQUACIOUS, ISOFORM B"/>
    <property type="match status" value="1"/>
</dbReference>
<protein>
    <recommendedName>
        <fullName evidence="4">DRBM domain-containing protein</fullName>
    </recommendedName>
</protein>
<dbReference type="SUPFAM" id="SSF54768">
    <property type="entry name" value="dsRNA-binding domain-like"/>
    <property type="match status" value="2"/>
</dbReference>
<evidence type="ECO:0000256" key="3">
    <source>
        <dbReference type="SAM" id="MobiDB-lite"/>
    </source>
</evidence>
<sequence length="237" mass="26544">MGLTVPYLYIFRISLKNLAFVVEPPSKMSRLQNTSTSVMKQRVLKAVLVQVLMTKNPISALMEACAQAGLKVTFQEYDESLRGFDKIFTCDVTVDGVLSSCRAYGPTKKEAKGNAARKAIEELTFDPSLGNSSTYKMSQVSSESRISPLHPKTTPPKGPETVENYIGTLQEYTAAHRWPTPKYSEDMRGQDHCKEFIVKCNQELKLFRAITELWLNPNLAPIVILKVADCTRKLSCQ</sequence>
<gene>
    <name evidence="5" type="ORF">NEMVEDRAFT_v1g246568</name>
</gene>
<name>A7SPG0_NEMVE</name>
<dbReference type="PhylomeDB" id="A7SPG0"/>
<keyword evidence="6" id="KW-1185">Reference proteome</keyword>
<evidence type="ECO:0000256" key="1">
    <source>
        <dbReference type="ARBA" id="ARBA00022884"/>
    </source>
</evidence>
<dbReference type="Proteomes" id="UP000001593">
    <property type="component" value="Unassembled WGS sequence"/>
</dbReference>
<dbReference type="InParanoid" id="A7SPG0"/>
<feature type="region of interest" description="Disordered" evidence="3">
    <location>
        <begin position="133"/>
        <end position="159"/>
    </location>
</feature>
<dbReference type="AlphaFoldDB" id="A7SPG0"/>
<evidence type="ECO:0000313" key="6">
    <source>
        <dbReference type="Proteomes" id="UP000001593"/>
    </source>
</evidence>
<dbReference type="PROSITE" id="PS50137">
    <property type="entry name" value="DS_RBD"/>
    <property type="match status" value="1"/>
</dbReference>
<dbReference type="InterPro" id="IPR014720">
    <property type="entry name" value="dsRBD_dom"/>
</dbReference>
<keyword evidence="1 2" id="KW-0694">RNA-binding</keyword>
<reference evidence="5 6" key="1">
    <citation type="journal article" date="2007" name="Science">
        <title>Sea anemone genome reveals ancestral eumetazoan gene repertoire and genomic organization.</title>
        <authorList>
            <person name="Putnam N.H."/>
            <person name="Srivastava M."/>
            <person name="Hellsten U."/>
            <person name="Dirks B."/>
            <person name="Chapman J."/>
            <person name="Salamov A."/>
            <person name="Terry A."/>
            <person name="Shapiro H."/>
            <person name="Lindquist E."/>
            <person name="Kapitonov V.V."/>
            <person name="Jurka J."/>
            <person name="Genikhovich G."/>
            <person name="Grigoriev I.V."/>
            <person name="Lucas S.M."/>
            <person name="Steele R.E."/>
            <person name="Finnerty J.R."/>
            <person name="Technau U."/>
            <person name="Martindale M.Q."/>
            <person name="Rokhsar D.S."/>
        </authorList>
    </citation>
    <scope>NUCLEOTIDE SEQUENCE [LARGE SCALE GENOMIC DNA]</scope>
    <source>
        <strain evidence="6">CH2 X CH6</strain>
    </source>
</reference>
<dbReference type="SMART" id="SM00358">
    <property type="entry name" value="DSRM"/>
    <property type="match status" value="1"/>
</dbReference>
<dbReference type="EMBL" id="DS469733">
    <property type="protein sequence ID" value="EDO34400.1"/>
    <property type="molecule type" value="Genomic_DNA"/>
</dbReference>
<dbReference type="InterPro" id="IPR051247">
    <property type="entry name" value="RLC_Component"/>
</dbReference>
<dbReference type="Gene3D" id="3.30.160.20">
    <property type="match status" value="2"/>
</dbReference>
<feature type="domain" description="DRBM" evidence="4">
    <location>
        <begin position="56"/>
        <end position="125"/>
    </location>
</feature>
<proteinExistence type="predicted"/>
<dbReference type="GO" id="GO:0003723">
    <property type="term" value="F:RNA binding"/>
    <property type="evidence" value="ECO:0007669"/>
    <property type="project" value="UniProtKB-UniRule"/>
</dbReference>